<evidence type="ECO:0000313" key="2">
    <source>
        <dbReference type="Proteomes" id="UP000178023"/>
    </source>
</evidence>
<evidence type="ECO:0000313" key="1">
    <source>
        <dbReference type="EMBL" id="OGN07808.1"/>
    </source>
</evidence>
<sequence>MTPQRTISKTLTTLIIILIAFNPVLAYGQTITPSPPPDEDDDVVSSIMKEALVCAAPAMVYGARIIIACAFSGATALGSGSGIKCSLTDNIKEYFQDPLVHCTARGFFSLASREVTKTIKKSGRNGGPAFIQNYRNFMTEGEYRGEDIFRQILGKTNVCGYLQQGIDGAFQAQRQTTTGSPTCAYVSPSDTYECVEEVGKCNIVLGSCEGDLSTVCTTDYECPFAIEGPPDYIKPPAEGCSSIPVDLCSGNLVEPCQEIDSGLCGKSTTATPAPQSNPFAGNNIRTGSLDPFTLSGSCTMPRGWNLNAYLKNPSQNGGLQAFERMLQPQNNFTGLYLASLRELDSQRKLESEADKNEALAGRGYTGAREGCQSAPKTNACLEKENAECDKTCIDSAVEGPHPDPDEQSCLDECHRQAQQFCKTGPAQARCTFLGQVTTPADLLGATTANFIDSELSWFVSSDEIAELLIAATSYFTNKLTNYLTSQ</sequence>
<proteinExistence type="predicted"/>
<name>A0A1F8F572_9BACT</name>
<dbReference type="EMBL" id="MGJL01000019">
    <property type="protein sequence ID" value="OGN07808.1"/>
    <property type="molecule type" value="Genomic_DNA"/>
</dbReference>
<dbReference type="AlphaFoldDB" id="A0A1F8F572"/>
<organism evidence="1 2">
    <name type="scientific">Candidatus Yanofskybacteria bacterium RIFCSPHIGHO2_01_FULL_45_42</name>
    <dbReference type="NCBI Taxonomy" id="1802671"/>
    <lineage>
        <taxon>Bacteria</taxon>
        <taxon>Candidatus Yanofskyibacteriota</taxon>
    </lineage>
</organism>
<reference evidence="1 2" key="1">
    <citation type="journal article" date="2016" name="Nat. Commun.">
        <title>Thousands of microbial genomes shed light on interconnected biogeochemical processes in an aquifer system.</title>
        <authorList>
            <person name="Anantharaman K."/>
            <person name="Brown C.T."/>
            <person name="Hug L.A."/>
            <person name="Sharon I."/>
            <person name="Castelle C.J."/>
            <person name="Probst A.J."/>
            <person name="Thomas B.C."/>
            <person name="Singh A."/>
            <person name="Wilkins M.J."/>
            <person name="Karaoz U."/>
            <person name="Brodie E.L."/>
            <person name="Williams K.H."/>
            <person name="Hubbard S.S."/>
            <person name="Banfield J.F."/>
        </authorList>
    </citation>
    <scope>NUCLEOTIDE SEQUENCE [LARGE SCALE GENOMIC DNA]</scope>
</reference>
<protein>
    <submittedName>
        <fullName evidence="1">Uncharacterized protein</fullName>
    </submittedName>
</protein>
<gene>
    <name evidence="1" type="ORF">A2750_01625</name>
</gene>
<comment type="caution">
    <text evidence="1">The sequence shown here is derived from an EMBL/GenBank/DDBJ whole genome shotgun (WGS) entry which is preliminary data.</text>
</comment>
<accession>A0A1F8F572</accession>
<dbReference type="Proteomes" id="UP000178023">
    <property type="component" value="Unassembled WGS sequence"/>
</dbReference>